<feature type="coiled-coil region" evidence="1">
    <location>
        <begin position="26"/>
        <end position="77"/>
    </location>
</feature>
<accession>A0A1J4K8J2</accession>
<comment type="caution">
    <text evidence="2">The sequence shown here is derived from an EMBL/GenBank/DDBJ whole genome shotgun (WGS) entry which is preliminary data.</text>
</comment>
<feature type="coiled-coil region" evidence="1">
    <location>
        <begin position="638"/>
        <end position="711"/>
    </location>
</feature>
<dbReference type="RefSeq" id="XP_068360336.1">
    <property type="nucleotide sequence ID" value="XM_068490051.1"/>
</dbReference>
<dbReference type="VEuPathDB" id="TrichDB:TRFO_01347"/>
<feature type="coiled-coil region" evidence="1">
    <location>
        <begin position="114"/>
        <end position="152"/>
    </location>
</feature>
<feature type="coiled-coil region" evidence="1">
    <location>
        <begin position="332"/>
        <end position="408"/>
    </location>
</feature>
<dbReference type="AlphaFoldDB" id="A0A1J4K8J2"/>
<dbReference type="EMBL" id="MLAK01000704">
    <property type="protein sequence ID" value="OHT07200.1"/>
    <property type="molecule type" value="Genomic_DNA"/>
</dbReference>
<evidence type="ECO:0000313" key="2">
    <source>
        <dbReference type="EMBL" id="OHT07200.1"/>
    </source>
</evidence>
<proteinExistence type="predicted"/>
<evidence type="ECO:0000313" key="3">
    <source>
        <dbReference type="Proteomes" id="UP000179807"/>
    </source>
</evidence>
<feature type="coiled-coil region" evidence="1">
    <location>
        <begin position="211"/>
        <end position="280"/>
    </location>
</feature>
<gene>
    <name evidence="2" type="ORF">TRFO_01347</name>
</gene>
<keyword evidence="3" id="KW-1185">Reference proteome</keyword>
<feature type="coiled-coil region" evidence="1">
    <location>
        <begin position="752"/>
        <end position="800"/>
    </location>
</feature>
<protein>
    <submittedName>
        <fullName evidence="2">Uncharacterized protein</fullName>
    </submittedName>
</protein>
<feature type="coiled-coil region" evidence="1">
    <location>
        <begin position="549"/>
        <end position="576"/>
    </location>
</feature>
<dbReference type="OrthoDB" id="42561at2759"/>
<sequence>MLSSNPGDFFAEEVFSEEQRQLIIENSRLKQSNEQLTTDFNRLQVQFDELINSCPKIEEINKENSLLKKQVSDLNIQYGEIKRRLEISLQTNDDLSEKMTASQNAIDSSYSQQISKLAEKIKQEKLESQKEIERLNEKNKKYETSISQNERELSLLRNLQSKILSLSKNYFKTEFNNIDALCNYLMKPANNGNILLNNNSVEYSSTSSKEVKQYEEKIEHYKEIANNEKIKRKKIQLAFLQYKKNYELNSLTIDEQKVQIEDLKRKHENIIKQLETSHKQELMNLSTSLTPNIKYKSILTQADLIIETKNPNKEADFSQPEKKKSLENTIIIEQMKIQIENLIEQLKKGEEKQENQREKNKNLQIKITRLEKELKSTQRKYLQSSSSLQQAQQEIESLNEQLKYLPKDEDIISRQEKVESVELSNTRKAVEILQNVTISQKEDIKKLTKERDHILSIVQFQNQTLECFEKVMENMIINHKMNENEDKESDFVKLSSMIQEEQNIEWDYGTLPESIVSIIRRFTENEGFSIESKFHHIFNVLSKWHKNIEISHNNEILELQEKLDESNQKYERYHTTILNSLGEQNHSGNENISVEDIADRIADLSSGNAILQQKINELEAFKADSLIEPSTESVNPVISKLQRTLKDTRSKYNLLRIELKECKAAFIEVQKRSADEIETLREANERTRNELNELQAAHDELHFQNQNLTHELTEARNAQVDGYNQSQEEFESILMQNSSNFDDFQNKTNRDLHEKNVEISKLKRKVEELSKSAAHWEQMAKNIGEEATKLKSRLTKTQNENEQRIIELNKQRESDIKDLEIHYTKVNDTLVAKNSELMEQIRNHKPIHYNPENDLKIQELEAKISQLNFQIQQDASHSQSQIDALERQNKLIQVQNRAKLMAAETNYSMKCDEIRKSFELKKKELFGFIAQQFRAFYDVKTNLNEDTVMIMVKKIKIEITKMKKKEDSIRKIINAREGQSTEDALTEIILAMHPQLVEQTPRKSRQ</sequence>
<dbReference type="GeneID" id="94824755"/>
<name>A0A1J4K8J2_9EUKA</name>
<reference evidence="2" key="1">
    <citation type="submission" date="2016-10" db="EMBL/GenBank/DDBJ databases">
        <authorList>
            <person name="Benchimol M."/>
            <person name="Almeida L.G."/>
            <person name="Vasconcelos A.T."/>
            <person name="Perreira-Neves A."/>
            <person name="Rosa I.A."/>
            <person name="Tasca T."/>
            <person name="Bogo M.R."/>
            <person name="de Souza W."/>
        </authorList>
    </citation>
    <scope>NUCLEOTIDE SEQUENCE [LARGE SCALE GENOMIC DNA]</scope>
    <source>
        <strain evidence="2">K</strain>
    </source>
</reference>
<organism evidence="2 3">
    <name type="scientific">Tritrichomonas foetus</name>
    <dbReference type="NCBI Taxonomy" id="1144522"/>
    <lineage>
        <taxon>Eukaryota</taxon>
        <taxon>Metamonada</taxon>
        <taxon>Parabasalia</taxon>
        <taxon>Tritrichomonadida</taxon>
        <taxon>Tritrichomonadidae</taxon>
        <taxon>Tritrichomonas</taxon>
    </lineage>
</organism>
<keyword evidence="1" id="KW-0175">Coiled coil</keyword>
<dbReference type="Proteomes" id="UP000179807">
    <property type="component" value="Unassembled WGS sequence"/>
</dbReference>
<evidence type="ECO:0000256" key="1">
    <source>
        <dbReference type="SAM" id="Coils"/>
    </source>
</evidence>